<dbReference type="Proteomes" id="UP001329430">
    <property type="component" value="Chromosome 4"/>
</dbReference>
<keyword evidence="1 4" id="KW-0863">Zinc-finger</keyword>
<dbReference type="PROSITE" id="PS50089">
    <property type="entry name" value="ZF_RING_2"/>
    <property type="match status" value="1"/>
</dbReference>
<dbReference type="GO" id="GO:0016925">
    <property type="term" value="P:protein sumoylation"/>
    <property type="evidence" value="ECO:0007669"/>
    <property type="project" value="TreeGrafter"/>
</dbReference>
<dbReference type="GO" id="GO:0019789">
    <property type="term" value="F:SUMO transferase activity"/>
    <property type="evidence" value="ECO:0007669"/>
    <property type="project" value="InterPro"/>
</dbReference>
<reference evidence="6 7" key="1">
    <citation type="journal article" date="2024" name="Insects">
        <title>An Improved Chromosome-Level Genome Assembly of the Firefly Pyrocoelia pectoralis.</title>
        <authorList>
            <person name="Fu X."/>
            <person name="Meyer-Rochow V.B."/>
            <person name="Ballantyne L."/>
            <person name="Zhu X."/>
        </authorList>
    </citation>
    <scope>NUCLEOTIDE SEQUENCE [LARGE SCALE GENOMIC DNA]</scope>
    <source>
        <strain evidence="6">XCY_ONT2</strain>
    </source>
</reference>
<keyword evidence="1 4" id="KW-0479">Metal-binding</keyword>
<dbReference type="InterPro" id="IPR042123">
    <property type="entry name" value="Zip3/RNF212-like"/>
</dbReference>
<keyword evidence="2" id="KW-0862">Zinc</keyword>
<accession>A0AAN7VAX9</accession>
<name>A0AAN7VAX9_9COLE</name>
<protein>
    <recommendedName>
        <fullName evidence="5">RING-type domain-containing protein</fullName>
    </recommendedName>
</protein>
<dbReference type="EMBL" id="JAVRBK010000004">
    <property type="protein sequence ID" value="KAK5645250.1"/>
    <property type="molecule type" value="Genomic_DNA"/>
</dbReference>
<evidence type="ECO:0000313" key="7">
    <source>
        <dbReference type="Proteomes" id="UP001329430"/>
    </source>
</evidence>
<gene>
    <name evidence="6" type="ORF">RI129_006550</name>
</gene>
<evidence type="ECO:0000256" key="4">
    <source>
        <dbReference type="PROSITE-ProRule" id="PRU00175"/>
    </source>
</evidence>
<keyword evidence="3" id="KW-0469">Meiosis</keyword>
<keyword evidence="7" id="KW-1185">Reference proteome</keyword>
<evidence type="ECO:0000256" key="3">
    <source>
        <dbReference type="ARBA" id="ARBA00023254"/>
    </source>
</evidence>
<proteinExistence type="predicted"/>
<organism evidence="6 7">
    <name type="scientific">Pyrocoelia pectoralis</name>
    <dbReference type="NCBI Taxonomy" id="417401"/>
    <lineage>
        <taxon>Eukaryota</taxon>
        <taxon>Metazoa</taxon>
        <taxon>Ecdysozoa</taxon>
        <taxon>Arthropoda</taxon>
        <taxon>Hexapoda</taxon>
        <taxon>Insecta</taxon>
        <taxon>Pterygota</taxon>
        <taxon>Neoptera</taxon>
        <taxon>Endopterygota</taxon>
        <taxon>Coleoptera</taxon>
        <taxon>Polyphaga</taxon>
        <taxon>Elateriformia</taxon>
        <taxon>Elateroidea</taxon>
        <taxon>Lampyridae</taxon>
        <taxon>Lampyrinae</taxon>
        <taxon>Pyrocoelia</taxon>
    </lineage>
</organism>
<dbReference type="SUPFAM" id="SSF57850">
    <property type="entry name" value="RING/U-box"/>
    <property type="match status" value="1"/>
</dbReference>
<sequence>MADWVHCNRCFTRYDSNSTIYITTCGHMQCERCTAKSDKNKCVVCKSPCDIVPLNNSLTSEMQPFFLPPTHTFDKAKQVCMFQEKNMTNLLKNQTKKYNYLKSELVKAYKMIHDIRKEHEKIRIQIKDMAKKCGSTPMPSAAPPIFPSPVNSFTSSIFPNQQNSIPSSTSISRGSATWVNRSNLPTHRIAYRQPSNVEHSFMTPSQSSMADNTMEESFVREAIPRIAGSTGPVHRRPTVMMPMSRLNKPR</sequence>
<evidence type="ECO:0000256" key="1">
    <source>
        <dbReference type="ARBA" id="ARBA00022771"/>
    </source>
</evidence>
<dbReference type="Pfam" id="PF14634">
    <property type="entry name" value="zf-RING_5"/>
    <property type="match status" value="1"/>
</dbReference>
<feature type="domain" description="RING-type" evidence="5">
    <location>
        <begin position="7"/>
        <end position="46"/>
    </location>
</feature>
<dbReference type="GO" id="GO:0007131">
    <property type="term" value="P:reciprocal meiotic recombination"/>
    <property type="evidence" value="ECO:0007669"/>
    <property type="project" value="InterPro"/>
</dbReference>
<comment type="caution">
    <text evidence="6">The sequence shown here is derived from an EMBL/GenBank/DDBJ whole genome shotgun (WGS) entry which is preliminary data.</text>
</comment>
<evidence type="ECO:0000259" key="5">
    <source>
        <dbReference type="PROSITE" id="PS50089"/>
    </source>
</evidence>
<dbReference type="PANTHER" id="PTHR22663">
    <property type="entry name" value="RING FINGER PROTEIN NARYA-RELATED"/>
    <property type="match status" value="1"/>
</dbReference>
<dbReference type="AlphaFoldDB" id="A0AAN7VAX9"/>
<evidence type="ECO:0000256" key="2">
    <source>
        <dbReference type="ARBA" id="ARBA00022833"/>
    </source>
</evidence>
<dbReference type="InterPro" id="IPR001841">
    <property type="entry name" value="Znf_RING"/>
</dbReference>
<dbReference type="GO" id="GO:0000795">
    <property type="term" value="C:synaptonemal complex"/>
    <property type="evidence" value="ECO:0007669"/>
    <property type="project" value="InterPro"/>
</dbReference>
<dbReference type="PANTHER" id="PTHR22663:SF17">
    <property type="entry name" value="RING FINGER PROTEIN NARYA-RELATED"/>
    <property type="match status" value="1"/>
</dbReference>
<dbReference type="GO" id="GO:0008270">
    <property type="term" value="F:zinc ion binding"/>
    <property type="evidence" value="ECO:0007669"/>
    <property type="project" value="UniProtKB-KW"/>
</dbReference>
<dbReference type="GO" id="GO:0007129">
    <property type="term" value="P:homologous chromosome pairing at meiosis"/>
    <property type="evidence" value="ECO:0007669"/>
    <property type="project" value="TreeGrafter"/>
</dbReference>
<evidence type="ECO:0000313" key="6">
    <source>
        <dbReference type="EMBL" id="KAK5645250.1"/>
    </source>
</evidence>